<dbReference type="Pfam" id="PF13191">
    <property type="entry name" value="AAA_16"/>
    <property type="match status" value="1"/>
</dbReference>
<gene>
    <name evidence="7" type="ORF">HZS54_10610</name>
</gene>
<dbReference type="EMBL" id="CP058909">
    <property type="protein sequence ID" value="QLH84970.1"/>
    <property type="molecule type" value="Genomic_DNA"/>
</dbReference>
<evidence type="ECO:0000256" key="1">
    <source>
        <dbReference type="ARBA" id="ARBA00006184"/>
    </source>
</evidence>
<dbReference type="KEGG" id="hpel:HZS54_10610"/>
<reference evidence="7 8" key="1">
    <citation type="submission" date="2020-07" db="EMBL/GenBank/DDBJ databases">
        <title>Halosimplex litoreum sp. nov. and Halosimplex rubrum sp. nov., isolated from different salt environments.</title>
        <authorList>
            <person name="Cui H."/>
        </authorList>
    </citation>
    <scope>NUCLEOTIDE SEQUENCE [LARGE SCALE GENOMIC DNA]</scope>
    <source>
        <strain evidence="7 8">R2</strain>
    </source>
</reference>
<dbReference type="Pfam" id="PF22703">
    <property type="entry name" value="Cdc6_lid"/>
    <property type="match status" value="1"/>
</dbReference>
<name>A0A7D5TCW0_9EURY</name>
<dbReference type="AlphaFoldDB" id="A0A7D5TCW0"/>
<dbReference type="GO" id="GO:0005524">
    <property type="term" value="F:ATP binding"/>
    <property type="evidence" value="ECO:0007669"/>
    <property type="project" value="UniProtKB-UniRule"/>
</dbReference>
<dbReference type="InterPro" id="IPR015163">
    <property type="entry name" value="Cdc6_C"/>
</dbReference>
<evidence type="ECO:0000313" key="7">
    <source>
        <dbReference type="EMBL" id="QLH84970.1"/>
    </source>
</evidence>
<evidence type="ECO:0000259" key="6">
    <source>
        <dbReference type="SMART" id="SM00382"/>
    </source>
</evidence>
<keyword evidence="8" id="KW-1185">Reference proteome</keyword>
<dbReference type="GO" id="GO:0006260">
    <property type="term" value="P:DNA replication"/>
    <property type="evidence" value="ECO:0007669"/>
    <property type="project" value="UniProtKB-UniRule"/>
</dbReference>
<keyword evidence="2 5" id="KW-0235">DNA replication</keyword>
<accession>A0A7D5TCW0</accession>
<evidence type="ECO:0000313" key="8">
    <source>
        <dbReference type="Proteomes" id="UP000509346"/>
    </source>
</evidence>
<dbReference type="InterPro" id="IPR050311">
    <property type="entry name" value="ORC1/CDC6"/>
</dbReference>
<comment type="function">
    <text evidence="5">Involved in regulation of DNA replication.</text>
</comment>
<dbReference type="InterPro" id="IPR003593">
    <property type="entry name" value="AAA+_ATPase"/>
</dbReference>
<evidence type="ECO:0000256" key="3">
    <source>
        <dbReference type="ARBA" id="ARBA00022741"/>
    </source>
</evidence>
<dbReference type="InterPro" id="IPR027417">
    <property type="entry name" value="P-loop_NTPase"/>
</dbReference>
<dbReference type="PANTHER" id="PTHR10763">
    <property type="entry name" value="CELL DIVISION CONTROL PROTEIN 6-RELATED"/>
    <property type="match status" value="1"/>
</dbReference>
<sequence length="429" mass="48158">MRERFQETSSTSVFVEKDLVRPSTIINEDRIVGRDRQLERVIDNLRPALEGGGLPNMLLNGPSGTGKSLIINAVCKQVVDLSQSQGVTFGVVSLNCEAPKSLDRAVYRLVGEVAEDVGTEVGVPESGVSTDRKFERLFDLINDNYDAVIFILDEIDLLKGPYEDPAYSSLLYQLSRAENLGNIEGSVSVTALTNYTHFMQDLNSRAESSFNPDDIFFDDYDANQLRAILRNREDAFKEGTLTDDVIPLVAAFGSQTHGDARKAIDLFRWAGEFAERRESEIVEEADVRSAQEKYDENRTLRHISGLAAQKKLALYATAAVENFAQRDLNRIPAGVGWEIYQFVADRIDADQYSRETYVNNVTEQETYGILSSERRGRGRGRGVHMFFTLEESAESIVQTIESDTRIGDIESDHEMLRSVVQTKLKSFYD</sequence>
<dbReference type="NCBIfam" id="TIGR02928">
    <property type="entry name" value="orc1/cdc6 family replication initiation protein"/>
    <property type="match status" value="1"/>
</dbReference>
<dbReference type="InterPro" id="IPR041664">
    <property type="entry name" value="AAA_16"/>
</dbReference>
<dbReference type="SUPFAM" id="SSF52540">
    <property type="entry name" value="P-loop containing nucleoside triphosphate hydrolases"/>
    <property type="match status" value="1"/>
</dbReference>
<dbReference type="SUPFAM" id="SSF46785">
    <property type="entry name" value="Winged helix' DNA-binding domain"/>
    <property type="match status" value="1"/>
</dbReference>
<evidence type="ECO:0000256" key="2">
    <source>
        <dbReference type="ARBA" id="ARBA00022705"/>
    </source>
</evidence>
<dbReference type="Gene3D" id="1.10.8.60">
    <property type="match status" value="1"/>
</dbReference>
<evidence type="ECO:0000256" key="5">
    <source>
        <dbReference type="HAMAP-Rule" id="MF_01407"/>
    </source>
</evidence>
<dbReference type="Gene3D" id="3.40.50.300">
    <property type="entry name" value="P-loop containing nucleotide triphosphate hydrolases"/>
    <property type="match status" value="1"/>
</dbReference>
<protein>
    <recommendedName>
        <fullName evidence="5">ORC1-type DNA replication protein</fullName>
    </recommendedName>
</protein>
<dbReference type="Pfam" id="PF09079">
    <property type="entry name" value="WHD_Cdc6"/>
    <property type="match status" value="1"/>
</dbReference>
<organism evidence="7 8">
    <name type="scientific">Halosimplex pelagicum</name>
    <dbReference type="NCBI Taxonomy" id="869886"/>
    <lineage>
        <taxon>Archaea</taxon>
        <taxon>Methanobacteriati</taxon>
        <taxon>Methanobacteriota</taxon>
        <taxon>Stenosarchaea group</taxon>
        <taxon>Halobacteria</taxon>
        <taxon>Halobacteriales</taxon>
        <taxon>Haloarculaceae</taxon>
        <taxon>Halosimplex</taxon>
    </lineage>
</organism>
<dbReference type="Gene3D" id="1.10.10.10">
    <property type="entry name" value="Winged helix-like DNA-binding domain superfamily/Winged helix DNA-binding domain"/>
    <property type="match status" value="1"/>
</dbReference>
<keyword evidence="4 5" id="KW-0067">ATP-binding</keyword>
<dbReference type="PANTHER" id="PTHR10763:SF22">
    <property type="entry name" value="ORC1-TYPE DNA REPLICATION PROTEIN"/>
    <property type="match status" value="1"/>
</dbReference>
<keyword evidence="3 5" id="KW-0547">Nucleotide-binding</keyword>
<feature type="domain" description="AAA+ ATPase" evidence="6">
    <location>
        <begin position="53"/>
        <end position="239"/>
    </location>
</feature>
<dbReference type="InterPro" id="IPR055237">
    <property type="entry name" value="Cdc6_lid"/>
</dbReference>
<comment type="similarity">
    <text evidence="1 5">Belongs to the CDC6/cdc18 family.</text>
</comment>
<feature type="binding site" evidence="5">
    <location>
        <position position="232"/>
    </location>
    <ligand>
        <name>ATP</name>
        <dbReference type="ChEBI" id="CHEBI:30616"/>
    </ligand>
</feature>
<dbReference type="HAMAP" id="MF_01407">
    <property type="entry name" value="ORC1_type_DNA_replic_protein"/>
    <property type="match status" value="1"/>
</dbReference>
<proteinExistence type="inferred from homology"/>
<dbReference type="FunFam" id="1.10.8.60:FF:000073">
    <property type="entry name" value="ORC1-type DNA replication protein"/>
    <property type="match status" value="1"/>
</dbReference>
<dbReference type="SMART" id="SM00382">
    <property type="entry name" value="AAA"/>
    <property type="match status" value="1"/>
</dbReference>
<dbReference type="InterPro" id="IPR036390">
    <property type="entry name" value="WH_DNA-bd_sf"/>
</dbReference>
<feature type="binding site" evidence="5">
    <location>
        <begin position="65"/>
        <end position="69"/>
    </location>
    <ligand>
        <name>ATP</name>
        <dbReference type="ChEBI" id="CHEBI:30616"/>
    </ligand>
</feature>
<dbReference type="InterPro" id="IPR014277">
    <property type="entry name" value="Orc1/Cdc6_arc"/>
</dbReference>
<dbReference type="InterPro" id="IPR036388">
    <property type="entry name" value="WH-like_DNA-bd_sf"/>
</dbReference>
<feature type="binding site" evidence="5">
    <location>
        <position position="220"/>
    </location>
    <ligand>
        <name>ATP</name>
        <dbReference type="ChEBI" id="CHEBI:30616"/>
    </ligand>
</feature>
<dbReference type="CDD" id="cd00009">
    <property type="entry name" value="AAA"/>
    <property type="match status" value="1"/>
</dbReference>
<dbReference type="Proteomes" id="UP000509346">
    <property type="component" value="Chromosome"/>
</dbReference>
<evidence type="ECO:0000256" key="4">
    <source>
        <dbReference type="ARBA" id="ARBA00022840"/>
    </source>
</evidence>